<dbReference type="RefSeq" id="WP_136954412.1">
    <property type="nucleotide sequence ID" value="NZ_CP039692.1"/>
</dbReference>
<evidence type="ECO:0000313" key="3">
    <source>
        <dbReference type="EMBL" id="QYA09166.1"/>
    </source>
</evidence>
<dbReference type="EMBL" id="CP072168">
    <property type="protein sequence ID" value="QYA09166.1"/>
    <property type="molecule type" value="Genomic_DNA"/>
</dbReference>
<accession>A0A4D7DY24</accession>
<sequence length="84" mass="9034">MVINSAVYNMREHADTETKQPFINIMRQFTQKVVIGKTSCHQLASLEVDGRIASIFGGDGGGDDPGEAIRGAQAARLSGEASRR</sequence>
<dbReference type="KEGG" id="alf:CFBP5473_20975"/>
<evidence type="ECO:0000256" key="1">
    <source>
        <dbReference type="SAM" id="MobiDB-lite"/>
    </source>
</evidence>
<keyword evidence="6" id="KW-1185">Reference proteome</keyword>
<evidence type="ECO:0000313" key="2">
    <source>
        <dbReference type="EMBL" id="QCJ00388.1"/>
    </source>
</evidence>
<reference evidence="2 5" key="1">
    <citation type="submission" date="2019-04" db="EMBL/GenBank/DDBJ databases">
        <title>Complete genome sequence of Agrobacterium larrymoorei CFBP5473.</title>
        <authorList>
            <person name="Haryono M."/>
            <person name="Chou L."/>
            <person name="Lin Y.-C."/>
            <person name="Lai E.-M."/>
            <person name="Kuo C.-H."/>
        </authorList>
    </citation>
    <scope>NUCLEOTIDE SEQUENCE [LARGE SCALE GENOMIC DNA]</scope>
    <source>
        <strain evidence="2 5">CFBP5473</strain>
    </source>
</reference>
<reference evidence="3 6" key="2">
    <citation type="submission" date="2021-03" db="EMBL/GenBank/DDBJ databases">
        <title>Rapid diversification of plasmids in a genus of pathogenic and nitrogen fixing bacteria.</title>
        <authorList>
            <person name="Weisberg A.J."/>
            <person name="Miller M."/>
            <person name="Ream W."/>
            <person name="Grunwald N.J."/>
            <person name="Chang J.H."/>
        </authorList>
    </citation>
    <scope>NUCLEOTIDE SEQUENCE [LARGE SCALE GENOMIC DNA]</scope>
    <source>
        <strain evidence="3 6">AF3.44</strain>
    </source>
</reference>
<dbReference type="Proteomes" id="UP000298545">
    <property type="component" value="Chromosome linear"/>
</dbReference>
<dbReference type="Proteomes" id="UP000298664">
    <property type="component" value="Chromosome Linear"/>
</dbReference>
<name>A0A4D7DY24_9HYPH</name>
<evidence type="ECO:0000313" key="5">
    <source>
        <dbReference type="Proteomes" id="UP000298545"/>
    </source>
</evidence>
<protein>
    <submittedName>
        <fullName evidence="2">Uncharacterized protein</fullName>
    </submittedName>
</protein>
<dbReference type="AlphaFoldDB" id="A0A4D7DY24"/>
<proteinExistence type="predicted"/>
<dbReference type="OrthoDB" id="9791494at2"/>
<evidence type="ECO:0000313" key="4">
    <source>
        <dbReference type="EMBL" id="WHA43453.1"/>
    </source>
</evidence>
<feature type="region of interest" description="Disordered" evidence="1">
    <location>
        <begin position="57"/>
        <end position="84"/>
    </location>
</feature>
<gene>
    <name evidence="2" type="ORF">CFBP5473_20975</name>
    <name evidence="4" type="ORF">CFBP5477_019675</name>
    <name evidence="3" type="ORF">J5285_17385</name>
</gene>
<dbReference type="EMBL" id="CP124734">
    <property type="protein sequence ID" value="WHA43453.1"/>
    <property type="molecule type" value="Genomic_DNA"/>
</dbReference>
<dbReference type="EMBL" id="CP039692">
    <property type="protein sequence ID" value="QCJ00388.1"/>
    <property type="molecule type" value="Genomic_DNA"/>
</dbReference>
<organism evidence="2 5">
    <name type="scientific">Agrobacterium larrymoorei</name>
    <dbReference type="NCBI Taxonomy" id="160699"/>
    <lineage>
        <taxon>Bacteria</taxon>
        <taxon>Pseudomonadati</taxon>
        <taxon>Pseudomonadota</taxon>
        <taxon>Alphaproteobacteria</taxon>
        <taxon>Hyphomicrobiales</taxon>
        <taxon>Rhizobiaceae</taxon>
        <taxon>Rhizobium/Agrobacterium group</taxon>
        <taxon>Agrobacterium</taxon>
    </lineage>
</organism>
<reference evidence="4" key="3">
    <citation type="submission" date="2023-05" db="EMBL/GenBank/DDBJ databases">
        <title>Complete genome sequence of Agrobacterium larrymoorei CFBP5477.</title>
        <authorList>
            <person name="Yen H.-C."/>
            <person name="Chou L."/>
            <person name="Lin Y.-C."/>
            <person name="Lai E.-M."/>
            <person name="Kuo C.-H."/>
        </authorList>
    </citation>
    <scope>NUCLEOTIDE SEQUENCE</scope>
    <source>
        <strain evidence="4">CFBP5477</strain>
    </source>
</reference>
<dbReference type="Proteomes" id="UP000826513">
    <property type="component" value="Chromosome 2"/>
</dbReference>
<evidence type="ECO:0000313" key="6">
    <source>
        <dbReference type="Proteomes" id="UP000826513"/>
    </source>
</evidence>